<reference evidence="2 4" key="7">
    <citation type="journal article" date="2007" name="Science">
        <title>The Release 5.1 annotation of Drosophila melanogaster heterochromatin.</title>
        <authorList>
            <person name="Smith C.D."/>
            <person name="Shu S."/>
            <person name="Mungall C.J."/>
            <person name="Karpen G.H."/>
        </authorList>
    </citation>
    <scope>NUCLEOTIDE SEQUENCE [LARGE SCALE GENOMIC DNA]</scope>
    <source>
        <strain evidence="4">Berkeley</strain>
    </source>
</reference>
<reference evidence="2 4" key="6">
    <citation type="journal article" date="2005" name="PLoS Comput. Biol.">
        <title>Combined evidence annotation of transposable elements in genome sequences.</title>
        <authorList>
            <person name="Quesneville H."/>
            <person name="Bergman C.M."/>
            <person name="Andrieu O."/>
            <person name="Autard D."/>
            <person name="Nouaud D."/>
            <person name="Ashburner M."/>
            <person name="Anxolabehere D."/>
        </authorList>
    </citation>
    <scope>NUCLEOTIDE SEQUENCE [LARGE SCALE GENOMIC DNA]</scope>
    <source>
        <strain evidence="4">Berkeley</strain>
    </source>
</reference>
<dbReference type="ExpressionAtlas" id="A8DYN0">
    <property type="expression patterns" value="baseline and differential"/>
</dbReference>
<dbReference type="Bgee" id="FBgn0261564">
    <property type="expression patterns" value="Expressed in adult tracheocyte (Drosophila) in insect leg and 259 other cell types or tissues"/>
</dbReference>
<dbReference type="Proteomes" id="UP000000803">
    <property type="component" value="Chromosome 2R"/>
</dbReference>
<evidence type="ECO:0000313" key="2">
    <source>
        <dbReference type="EMBL" id="AAG22198.3"/>
    </source>
</evidence>
<feature type="compositionally biased region" description="Polar residues" evidence="1">
    <location>
        <begin position="116"/>
        <end position="126"/>
    </location>
</feature>
<dbReference type="UCSC" id="CG30190-RB">
    <property type="organism name" value="d. melanogaster"/>
</dbReference>
<organism evidence="2 4">
    <name type="scientific">Drosophila melanogaster</name>
    <name type="common">Fruit fly</name>
    <dbReference type="NCBI Taxonomy" id="7227"/>
    <lineage>
        <taxon>Eukaryota</taxon>
        <taxon>Metazoa</taxon>
        <taxon>Ecdysozoa</taxon>
        <taxon>Arthropoda</taxon>
        <taxon>Hexapoda</taxon>
        <taxon>Insecta</taxon>
        <taxon>Pterygota</taxon>
        <taxon>Neoptera</taxon>
        <taxon>Endopterygota</taxon>
        <taxon>Diptera</taxon>
        <taxon>Brachycera</taxon>
        <taxon>Muscomorpha</taxon>
        <taxon>Ephydroidea</taxon>
        <taxon>Drosophilidae</taxon>
        <taxon>Drosophila</taxon>
        <taxon>Sophophora</taxon>
    </lineage>
</organism>
<dbReference type="DNASU" id="37643"/>
<dbReference type="CTD" id="37643"/>
<reference evidence="2 4" key="4">
    <citation type="journal article" date="2002" name="Genome Biol.">
        <title>The transposable elements of the Drosophila melanogaster euchromatin: a genomics perspective.</title>
        <authorList>
            <person name="Kaminker J.S."/>
            <person name="Bergman C.M."/>
            <person name="Kronmiller B."/>
            <person name="Carlson J."/>
            <person name="Svirskas R."/>
            <person name="Patel S."/>
            <person name="Frise E."/>
            <person name="Wheeler D.A."/>
            <person name="Lewis S.E."/>
            <person name="Rubin G.M."/>
            <person name="Ashburner M."/>
            <person name="Celniker S.E."/>
        </authorList>
    </citation>
    <scope>NUCLEOTIDE SEQUENCE [LARGE SCALE GENOMIC DNA]</scope>
    <source>
        <strain evidence="4">Berkeley</strain>
    </source>
</reference>
<feature type="region of interest" description="Disordered" evidence="1">
    <location>
        <begin position="27"/>
        <end position="53"/>
    </location>
</feature>
<reference evidence="2 4" key="2">
    <citation type="journal article" date="2002" name="Genome Biol.">
        <title>Finishing a whole-genome shotgun: release 3 of the Drosophila melanogaster euchromatic genome sequence.</title>
        <authorList>
            <person name="Celniker S.E."/>
            <person name="Wheeler D.A."/>
            <person name="Kronmiller B."/>
            <person name="Carlson J.W."/>
            <person name="Halpern A."/>
            <person name="Patel S."/>
            <person name="Adams M."/>
            <person name="Champe M."/>
            <person name="Dugan S.P."/>
            <person name="Frise E."/>
            <person name="Hodgson A."/>
            <person name="George R.A."/>
            <person name="Hoskins R.A."/>
            <person name="Laverty T."/>
            <person name="Muzny D.M."/>
            <person name="Nelson C.R."/>
            <person name="Pacleb J.M."/>
            <person name="Park S."/>
            <person name="Pfeiffer B.D."/>
            <person name="Richards S."/>
            <person name="Sodergren E.J."/>
            <person name="Svirskas R."/>
            <person name="Tabor P.E."/>
            <person name="Wan K."/>
            <person name="Stapleton M."/>
            <person name="Sutton G.G."/>
            <person name="Venter C."/>
            <person name="Weinstock G."/>
            <person name="Scherer S.E."/>
            <person name="Myers E.W."/>
            <person name="Gibbs R.A."/>
            <person name="Rubin G.M."/>
        </authorList>
    </citation>
    <scope>NUCLEOTIDE SEQUENCE [LARGE SCALE GENOMIC DNA]</scope>
    <source>
        <strain evidence="4">Berkeley</strain>
    </source>
</reference>
<dbReference type="VEuPathDB" id="VectorBase:FBgn0261564"/>
<dbReference type="AlphaFoldDB" id="A8DYN0"/>
<feature type="compositionally biased region" description="Polar residues" evidence="1">
    <location>
        <begin position="72"/>
        <end position="84"/>
    </location>
</feature>
<reference evidence="2 4" key="10">
    <citation type="journal article" date="2015" name="G3 (Bethesda)">
        <title>Gene Model Annotations for Drosophila melanogaster: The Rule-Benders.</title>
        <authorList>
            <consortium name="FlyBase Consortium"/>
            <person name="Crosby M.A."/>
            <person name="Gramates L.S."/>
            <person name="Dos Santos G."/>
            <person name="Matthews B.B."/>
            <person name="St Pierre S.E."/>
            <person name="Zhou P."/>
            <person name="Schroeder A.J."/>
            <person name="Falls K."/>
            <person name="Emmert D.B."/>
            <person name="Russo S.M."/>
            <person name="Gelbart W.M."/>
            <person name="null"/>
        </authorList>
    </citation>
    <scope>NUCLEOTIDE SEQUENCE [LARGE SCALE GENOMIC DNA]</scope>
    <source>
        <strain evidence="4">Berkeley</strain>
    </source>
</reference>
<dbReference type="FlyBase" id="FBgn0261564">
    <property type="gene designation" value="ReepA"/>
</dbReference>
<name>A8DYN0_DROME</name>
<keyword evidence="4" id="KW-1185">Reference proteome</keyword>
<sequence length="151" mass="16331">MHRTQDELDDVMMSSMTSSAVVMRSTATGARLLRPRNQTPVGRSGSGTRHSTGMYFTEVDVTAKNAGDFNYNIRSQDDISSGYSSAEPVSGLSRTSSMTNASKARAKSKRNEDKSMSASCTTLPRSSSRKSERSQGGTATGQMKTRNKSEK</sequence>
<dbReference type="AGR" id="FB:FBgn0261564"/>
<feature type="region of interest" description="Disordered" evidence="1">
    <location>
        <begin position="72"/>
        <end position="151"/>
    </location>
</feature>
<feature type="compositionally biased region" description="Polar residues" evidence="1">
    <location>
        <begin position="92"/>
        <end position="102"/>
    </location>
</feature>
<dbReference type="GO" id="GO:0005783">
    <property type="term" value="C:endoplasmic reticulum"/>
    <property type="evidence" value="ECO:0000314"/>
    <property type="project" value="FlyBase"/>
</dbReference>
<reference evidence="2 4" key="9">
    <citation type="journal article" date="2015" name="G3 (Bethesda)">
        <title>Gene Model Annotations for Drosophila melanogaster: Impact of High-Throughput Data.</title>
        <authorList>
            <consortium name="FlyBase Consortium"/>
            <person name="Matthews B.B."/>
            <person name="Dos Santos G."/>
            <person name="Crosby M.A."/>
            <person name="Emmert D.B."/>
            <person name="St Pierre S.E."/>
            <person name="Gramates L.S."/>
            <person name="Zhou P."/>
            <person name="Schroeder A.J."/>
            <person name="Falls K."/>
            <person name="Strelets V."/>
            <person name="Russo S.M."/>
            <person name="Gelbart W.M."/>
            <person name="null"/>
        </authorList>
    </citation>
    <scope>NUCLEOTIDE SEQUENCE [LARGE SCALE GENOMIC DNA]</scope>
    <source>
        <strain evidence="4">Berkeley</strain>
    </source>
</reference>
<reference evidence="2 4" key="5">
    <citation type="journal article" date="2002" name="Genome Biol.">
        <title>Heterochromatic sequences in a Drosophila whole-genome shotgun assembly.</title>
        <authorList>
            <person name="Hoskins R.A."/>
            <person name="Smith C.D."/>
            <person name="Carlson J.W."/>
            <person name="Carvalho A.B."/>
            <person name="Halpern A."/>
            <person name="Kaminker J.S."/>
            <person name="Kennedy C."/>
            <person name="Mungall C.J."/>
            <person name="Sullivan B.A."/>
            <person name="Sutton G.G."/>
            <person name="Yasuhara J.C."/>
            <person name="Wakimoto B.T."/>
            <person name="Myers E.W."/>
            <person name="Celniker S.E."/>
            <person name="Rubin G.M."/>
            <person name="Karpen G.H."/>
        </authorList>
    </citation>
    <scope>NUCLEOTIDE SEQUENCE [LARGE SCALE GENOMIC DNA]</scope>
    <source>
        <strain evidence="4">Berkeley</strain>
    </source>
</reference>
<evidence type="ECO:0000313" key="4">
    <source>
        <dbReference type="Proteomes" id="UP000000803"/>
    </source>
</evidence>
<dbReference type="HOGENOM" id="CLU_1733378_0_0_1"/>
<gene>
    <name evidence="2 3" type="primary">ReepA</name>
    <name evidence="2" type="synonym">anon-WO0118547.113</name>
    <name evidence="2" type="synonym">BcDNA:LD42159</name>
    <name evidence="2" type="synonym">BcDNA:RE29641</name>
    <name evidence="2" type="synonym">CG30190</name>
    <name evidence="2" type="synonym">CG30193</name>
    <name evidence="2" type="synonym">CG9848</name>
    <name evidence="2" type="synonym">D-reep1</name>
    <name evidence="2" type="synonym">Dmel\CG42678</name>
    <name evidence="2" type="synonym">REEP1</name>
    <name evidence="2" type="synonym">Reep1</name>
    <name evidence="2" type="synonym">reep1</name>
    <name evidence="2" type="synonym">REEPA</name>
    <name evidence="2 3" type="ORF">CG42678</name>
    <name evidence="2" type="ORF">Dmel_CG42678</name>
</gene>
<reference evidence="2 4" key="3">
    <citation type="journal article" date="2002" name="Genome Biol.">
        <title>Annotation of the Drosophila melanogaster euchromatic genome: a systematic review.</title>
        <authorList>
            <person name="Misra S."/>
            <person name="Crosby M.A."/>
            <person name="Mungall C.J."/>
            <person name="Matthews B.B."/>
            <person name="Campbell K.S."/>
            <person name="Hradecky P."/>
            <person name="Huang Y."/>
            <person name="Kaminker J.S."/>
            <person name="Millburn G.H."/>
            <person name="Prochnik S.E."/>
            <person name="Smith C.D."/>
            <person name="Tupy J.L."/>
            <person name="Whitfied E.J."/>
            <person name="Bayraktaroglu L."/>
            <person name="Berman B.P."/>
            <person name="Bettencourt B.R."/>
            <person name="Celniker S.E."/>
            <person name="de Grey A.D."/>
            <person name="Drysdale R.A."/>
            <person name="Harris N.L."/>
            <person name="Richter J."/>
            <person name="Russo S."/>
            <person name="Schroeder A.J."/>
            <person name="Shu S.Q."/>
            <person name="Stapleton M."/>
            <person name="Yamada C."/>
            <person name="Ashburner M."/>
            <person name="Gelbart W.M."/>
            <person name="Rubin G.M."/>
            <person name="Lewis S.E."/>
        </authorList>
    </citation>
    <scope>GENOME REANNOTATION</scope>
    <source>
        <strain evidence="4">Berkeley</strain>
    </source>
</reference>
<dbReference type="GeneID" id="37643"/>
<dbReference type="EMBL" id="AE013599">
    <property type="protein sequence ID" value="AAG22198.3"/>
    <property type="molecule type" value="Genomic_DNA"/>
</dbReference>
<evidence type="ECO:0000256" key="1">
    <source>
        <dbReference type="SAM" id="MobiDB-lite"/>
    </source>
</evidence>
<feature type="compositionally biased region" description="Polar residues" evidence="1">
    <location>
        <begin position="134"/>
        <end position="144"/>
    </location>
</feature>
<dbReference type="GO" id="GO:0034976">
    <property type="term" value="P:response to endoplasmic reticulum stress"/>
    <property type="evidence" value="ECO:0000315"/>
    <property type="project" value="FlyBase"/>
</dbReference>
<reference evidence="2 4" key="1">
    <citation type="journal article" date="2000" name="Science">
        <title>The genome sequence of Drosophila melanogaster.</title>
        <authorList>
            <person name="Adams M.D."/>
            <person name="Celniker S.E."/>
            <person name="Holt R.A."/>
            <person name="Evans C.A."/>
            <person name="Gocayne J.D."/>
            <person name="Amanatides P.G."/>
            <person name="Scherer S.E."/>
            <person name="Li P.W."/>
            <person name="Hoskins R.A."/>
            <person name="Galle R.F."/>
            <person name="George R.A."/>
            <person name="Lewis S.E."/>
            <person name="Richards S."/>
            <person name="Ashburner M."/>
            <person name="Henderson S.N."/>
            <person name="Sutton G.G."/>
            <person name="Wortman J.R."/>
            <person name="Yandell M.D."/>
            <person name="Zhang Q."/>
            <person name="Chen L.X."/>
            <person name="Brandon R.C."/>
            <person name="Rogers Y.H."/>
            <person name="Blazej R.G."/>
            <person name="Champe M."/>
            <person name="Pfeiffer B.D."/>
            <person name="Wan K.H."/>
            <person name="Doyle C."/>
            <person name="Baxter E.G."/>
            <person name="Helt G."/>
            <person name="Nelson C.R."/>
            <person name="Gabor G.L."/>
            <person name="Abril J.F."/>
            <person name="Agbayani A."/>
            <person name="An H.J."/>
            <person name="Andrews-Pfannkoch C."/>
            <person name="Baldwin D."/>
            <person name="Ballew R.M."/>
            <person name="Basu A."/>
            <person name="Baxendale J."/>
            <person name="Bayraktaroglu L."/>
            <person name="Beasley E.M."/>
            <person name="Beeson K.Y."/>
            <person name="Benos P.V."/>
            <person name="Berman B.P."/>
            <person name="Bhandari D."/>
            <person name="Bolshakov S."/>
            <person name="Borkova D."/>
            <person name="Botchan M.R."/>
            <person name="Bouck J."/>
            <person name="Brokstein P."/>
            <person name="Brottier P."/>
            <person name="Burtis K.C."/>
            <person name="Busam D.A."/>
            <person name="Butler H."/>
            <person name="Cadieu E."/>
            <person name="Center A."/>
            <person name="Chandra I."/>
            <person name="Cherry J.M."/>
            <person name="Cawley S."/>
            <person name="Dahlke C."/>
            <person name="Davenport L.B."/>
            <person name="Davies P."/>
            <person name="de Pablos B."/>
            <person name="Delcher A."/>
            <person name="Deng Z."/>
            <person name="Mays A.D."/>
            <person name="Dew I."/>
            <person name="Dietz S.M."/>
            <person name="Dodson K."/>
            <person name="Doup L.E."/>
            <person name="Downes M."/>
            <person name="Dugan-Rocha S."/>
            <person name="Dunkov B.C."/>
            <person name="Dunn P."/>
            <person name="Durbin K.J."/>
            <person name="Evangelista C.C."/>
            <person name="Ferraz C."/>
            <person name="Ferriera S."/>
            <person name="Fleischmann W."/>
            <person name="Fosler C."/>
            <person name="Gabrielian A.E."/>
            <person name="Garg N.S."/>
            <person name="Gelbart W.M."/>
            <person name="Glasser K."/>
            <person name="Glodek A."/>
            <person name="Gong F."/>
            <person name="Gorrell J.H."/>
            <person name="Gu Z."/>
            <person name="Guan P."/>
            <person name="Harris M."/>
            <person name="Harris N.L."/>
            <person name="Harvey D."/>
            <person name="Heiman T.J."/>
            <person name="Hernandez J.R."/>
            <person name="Houck J."/>
            <person name="Hostin D."/>
            <person name="Houston K.A."/>
            <person name="Howland T.J."/>
            <person name="Wei M.H."/>
            <person name="Ibegwam C."/>
            <person name="Jalali M."/>
            <person name="Kalush F."/>
            <person name="Karpen G.H."/>
            <person name="Ke Z."/>
            <person name="Kennison J.A."/>
            <person name="Ketchum K.A."/>
            <person name="Kimmel B.E."/>
            <person name="Kodira C.D."/>
            <person name="Kraft C."/>
            <person name="Kravitz S."/>
            <person name="Kulp D."/>
            <person name="Lai Z."/>
            <person name="Lasko P."/>
            <person name="Lei Y."/>
            <person name="Levitsky A.A."/>
            <person name="Li J."/>
            <person name="Li Z."/>
            <person name="Liang Y."/>
            <person name="Lin X."/>
            <person name="Liu X."/>
            <person name="Mattei B."/>
            <person name="McIntosh T.C."/>
            <person name="McLeod M.P."/>
            <person name="McPherson D."/>
            <person name="Merkulov G."/>
            <person name="Milshina N.V."/>
            <person name="Mobarry C."/>
            <person name="Morris J."/>
            <person name="Moshrefi A."/>
            <person name="Mount S.M."/>
            <person name="Moy M."/>
            <person name="Murphy B."/>
            <person name="Murphy L."/>
            <person name="Muzny D.M."/>
            <person name="Nelson D.L."/>
            <person name="Nelson D.R."/>
            <person name="Nelson K.A."/>
            <person name="Nixon K."/>
            <person name="Nusskern D.R."/>
            <person name="Pacleb J.M."/>
            <person name="Palazzolo M."/>
            <person name="Pittman G.S."/>
            <person name="Pan S."/>
            <person name="Pollard J."/>
            <person name="Puri V."/>
            <person name="Reese M.G."/>
            <person name="Reinert K."/>
            <person name="Remington K."/>
            <person name="Saunders R.D."/>
            <person name="Scheeler F."/>
            <person name="Shen H."/>
            <person name="Shue B.C."/>
            <person name="Siden-Kiamos I."/>
            <person name="Simpson M."/>
            <person name="Skupski M.P."/>
            <person name="Smith T."/>
            <person name="Spier E."/>
            <person name="Spradling A.C."/>
            <person name="Stapleton M."/>
            <person name="Strong R."/>
            <person name="Sun E."/>
            <person name="Svirskas R."/>
            <person name="Tector C."/>
            <person name="Turner R."/>
            <person name="Venter E."/>
            <person name="Wang A.H."/>
            <person name="Wang X."/>
            <person name="Wang Z.Y."/>
            <person name="Wassarman D.A."/>
            <person name="Weinstock G.M."/>
            <person name="Weissenbach J."/>
            <person name="Williams S.M."/>
            <person name="WoodageT"/>
            <person name="Worley K.C."/>
            <person name="Wu D."/>
            <person name="Yang S."/>
            <person name="Yao Q.A."/>
            <person name="Ye J."/>
            <person name="Yeh R.F."/>
            <person name="Zaveri J.S."/>
            <person name="Zhan M."/>
            <person name="Zhang G."/>
            <person name="Zhao Q."/>
            <person name="Zheng L."/>
            <person name="Zheng X.H."/>
            <person name="Zhong F.N."/>
            <person name="Zhong W."/>
            <person name="Zhou X."/>
            <person name="Zhu S."/>
            <person name="Zhu X."/>
            <person name="Smith H.O."/>
            <person name="Gibbs R.A."/>
            <person name="Myers E.W."/>
            <person name="Rubin G.M."/>
            <person name="Venter J.C."/>
        </authorList>
    </citation>
    <scope>NUCLEOTIDE SEQUENCE [LARGE SCALE GENOMIC DNA]</scope>
    <source>
        <strain evidence="4">Berkeley</strain>
    </source>
</reference>
<dbReference type="RefSeq" id="NP_001097426.1">
    <property type="nucleotide sequence ID" value="NM_001103956.3"/>
</dbReference>
<keyword evidence="2" id="KW-0675">Receptor</keyword>
<dbReference type="OrthoDB" id="10009287at2759"/>
<evidence type="ECO:0000313" key="3">
    <source>
        <dbReference type="FlyBase" id="FBgn0261564"/>
    </source>
</evidence>
<protein>
    <submittedName>
        <fullName evidence="2">Receptor expression enhancing protein A, isoform L</fullName>
    </submittedName>
</protein>
<dbReference type="BioGRID-ORCS" id="37643">
    <property type="hits" value="1 hit in 3 CRISPR screens"/>
</dbReference>
<reference evidence="2 4" key="11">
    <citation type="journal article" date="2015" name="Genome Res.">
        <title>The Release 6 reference sequence of the Drosophila melanogaster genome.</title>
        <authorList>
            <person name="Hoskins R.A."/>
            <person name="Carlson J.W."/>
            <person name="Wan K.H."/>
            <person name="Park S."/>
            <person name="Mendez I."/>
            <person name="Galle S.E."/>
            <person name="Booth B.W."/>
            <person name="Pfeiffer B.D."/>
            <person name="George R.A."/>
            <person name="Svirskas R."/>
            <person name="Krzywinski M."/>
            <person name="Schein J."/>
            <person name="Accardo M.C."/>
            <person name="Damia E."/>
            <person name="Messina G."/>
            <person name="Mendez-Lago M."/>
            <person name="de Pablos B."/>
            <person name="Demakova O.V."/>
            <person name="Andreyeva E.N."/>
            <person name="Boldyreva L.V."/>
            <person name="Marra M."/>
            <person name="Carvalho A.B."/>
            <person name="Dimitri P."/>
            <person name="Villasante A."/>
            <person name="Zhimulev I.F."/>
            <person name="Rubin G.M."/>
            <person name="Karpen G.H."/>
            <person name="Celniker S.E."/>
        </authorList>
    </citation>
    <scope>NUCLEOTIDE SEQUENCE [LARGE SCALE GENOMIC DNA]</scope>
    <source>
        <strain evidence="4">Berkeley</strain>
    </source>
</reference>
<accession>A8DYN0</accession>
<proteinExistence type="predicted"/>
<feature type="compositionally biased region" description="Low complexity" evidence="1">
    <location>
        <begin position="42"/>
        <end position="53"/>
    </location>
</feature>
<reference evidence="2 4" key="8">
    <citation type="journal article" date="2007" name="Science">
        <title>Sequence finishing and mapping of Drosophila melanogaster heterochromatin.</title>
        <authorList>
            <person name="Hoskins R.A."/>
            <person name="Carlson J.W."/>
            <person name="Kennedy C."/>
            <person name="Acevedo D."/>
            <person name="Evans-Holm M."/>
            <person name="Frise E."/>
            <person name="Wan K.H."/>
            <person name="Park S."/>
            <person name="Mendez-Lago M."/>
            <person name="Rossi F."/>
            <person name="Villasante A."/>
            <person name="Dimitri P."/>
            <person name="Karpen G.H."/>
            <person name="Celniker S.E."/>
        </authorList>
    </citation>
    <scope>NUCLEOTIDE SEQUENCE [LARGE SCALE GENOMIC DNA]</scope>
    <source>
        <strain evidence="4">Berkeley</strain>
    </source>
</reference>